<dbReference type="AlphaFoldDB" id="A0A8D8Z151"/>
<name>A0A8D8Z151_9HEMI</name>
<evidence type="ECO:0000313" key="2">
    <source>
        <dbReference type="EMBL" id="CAG6739009.1"/>
    </source>
</evidence>
<organism evidence="2">
    <name type="scientific">Cacopsylla melanoneura</name>
    <dbReference type="NCBI Taxonomy" id="428564"/>
    <lineage>
        <taxon>Eukaryota</taxon>
        <taxon>Metazoa</taxon>
        <taxon>Ecdysozoa</taxon>
        <taxon>Arthropoda</taxon>
        <taxon>Hexapoda</taxon>
        <taxon>Insecta</taxon>
        <taxon>Pterygota</taxon>
        <taxon>Neoptera</taxon>
        <taxon>Paraneoptera</taxon>
        <taxon>Hemiptera</taxon>
        <taxon>Sternorrhyncha</taxon>
        <taxon>Psylloidea</taxon>
        <taxon>Psyllidae</taxon>
        <taxon>Psyllinae</taxon>
        <taxon>Cacopsylla</taxon>
    </lineage>
</organism>
<sequence>MMGRRRRRRKRRKRRKRKEEECEQKIPTWLLGRAEEGKKMMRRKRRRWRGLNMIIRTMGIMGKYKKIITHSETPQHTSTSCMVHSNTPVHPVWYTATHEYTLYGNTQTTGPCDVVVSLGV</sequence>
<evidence type="ECO:0000256" key="1">
    <source>
        <dbReference type="SAM" id="MobiDB-lite"/>
    </source>
</evidence>
<reference evidence="2" key="1">
    <citation type="submission" date="2021-05" db="EMBL/GenBank/DDBJ databases">
        <authorList>
            <person name="Alioto T."/>
            <person name="Alioto T."/>
            <person name="Gomez Garrido J."/>
        </authorList>
    </citation>
    <scope>NUCLEOTIDE SEQUENCE</scope>
</reference>
<protein>
    <submittedName>
        <fullName evidence="2">Uncharacterized protein</fullName>
    </submittedName>
</protein>
<feature type="region of interest" description="Disordered" evidence="1">
    <location>
        <begin position="1"/>
        <end position="23"/>
    </location>
</feature>
<dbReference type="EMBL" id="HBUF01410813">
    <property type="protein sequence ID" value="CAG6739009.1"/>
    <property type="molecule type" value="Transcribed_RNA"/>
</dbReference>
<proteinExistence type="predicted"/>
<feature type="compositionally biased region" description="Basic residues" evidence="1">
    <location>
        <begin position="1"/>
        <end position="17"/>
    </location>
</feature>
<accession>A0A8D8Z151</accession>